<protein>
    <submittedName>
        <fullName evidence="4">Sulfatase</fullName>
    </submittedName>
</protein>
<sequence length="517" mass="57431">MKSSAVIRSKRPNVLIIHTDQQRYDSLGCTGNLHAITPHIDKLAAEGTLFHRHVTAHPVCMPSRASFFTGRYPNASGVYANGVALPRKTHVTAHPMNAGAQVQAEAISHVPTMPDAFSEAGYRTAAIGKLHFTCTNGPRSSRFEESRIRWSEEDMSAWSGPYYGFDQVELTIGHGEDYTGHYGSWLRKTYPEVAEKVRSGSFRGSGPAKWTLYPSVVPVEAHSSTWIADRAIAYLNSAADQVEPFFLFLGFPDPHFPFTPPAELAERFQDRGTMAYQERAAGTGGVPSPVRKLYEGDKLQNAVRYGDGFVHKARQFTDAMIHLIDISVGRIRETLQHLGLDENTIIVYTSDHGDYLGDYGLVFKANYGSKTLNHVPFMMKVPKKLAELPKECHAAMSNTDVMPTLCQLAGVPVPDGVQGRSVVPLLLGEAESWPVQVTCYDDDPSGHNFSLWNDRYRYTWYPATGERELYDHVSDPYETDNIAGMPSIADVERNLHAALLEQHCLTDRPSLGKSAQW</sequence>
<dbReference type="InterPro" id="IPR017850">
    <property type="entry name" value="Alkaline_phosphatase_core_sf"/>
</dbReference>
<comment type="caution">
    <text evidence="4">The sequence shown here is derived from an EMBL/GenBank/DDBJ whole genome shotgun (WGS) entry which is preliminary data.</text>
</comment>
<evidence type="ECO:0000313" key="4">
    <source>
        <dbReference type="EMBL" id="MFC0392865.1"/>
    </source>
</evidence>
<dbReference type="Pfam" id="PF00884">
    <property type="entry name" value="Sulfatase"/>
    <property type="match status" value="1"/>
</dbReference>
<evidence type="ECO:0000259" key="3">
    <source>
        <dbReference type="Pfam" id="PF00884"/>
    </source>
</evidence>
<dbReference type="Gene3D" id="3.40.720.10">
    <property type="entry name" value="Alkaline Phosphatase, subunit A"/>
    <property type="match status" value="1"/>
</dbReference>
<evidence type="ECO:0000256" key="1">
    <source>
        <dbReference type="ARBA" id="ARBA00022723"/>
    </source>
</evidence>
<feature type="domain" description="Sulfatase N-terminal" evidence="3">
    <location>
        <begin position="12"/>
        <end position="411"/>
    </location>
</feature>
<gene>
    <name evidence="4" type="ORF">ACFFJ8_15950</name>
</gene>
<evidence type="ECO:0000256" key="2">
    <source>
        <dbReference type="ARBA" id="ARBA00022801"/>
    </source>
</evidence>
<evidence type="ECO:0000313" key="5">
    <source>
        <dbReference type="Proteomes" id="UP001589818"/>
    </source>
</evidence>
<keyword evidence="2" id="KW-0378">Hydrolase</keyword>
<dbReference type="PANTHER" id="PTHR45953">
    <property type="entry name" value="IDURONATE 2-SULFATASE"/>
    <property type="match status" value="1"/>
</dbReference>
<dbReference type="SUPFAM" id="SSF53649">
    <property type="entry name" value="Alkaline phosphatase-like"/>
    <property type="match status" value="1"/>
</dbReference>
<dbReference type="PANTHER" id="PTHR45953:SF1">
    <property type="entry name" value="IDURONATE 2-SULFATASE"/>
    <property type="match status" value="1"/>
</dbReference>
<dbReference type="Proteomes" id="UP001589818">
    <property type="component" value="Unassembled WGS sequence"/>
</dbReference>
<name>A0ABV6JAF7_9BACL</name>
<accession>A0ABV6JAF7</accession>
<keyword evidence="1" id="KW-0479">Metal-binding</keyword>
<reference evidence="4 5" key="1">
    <citation type="submission" date="2024-09" db="EMBL/GenBank/DDBJ databases">
        <authorList>
            <person name="Sun Q."/>
            <person name="Mori K."/>
        </authorList>
    </citation>
    <scope>NUCLEOTIDE SEQUENCE [LARGE SCALE GENOMIC DNA]</scope>
    <source>
        <strain evidence="4 5">CCM 4839</strain>
    </source>
</reference>
<dbReference type="RefSeq" id="WP_204818715.1">
    <property type="nucleotide sequence ID" value="NZ_JANHOF010000005.1"/>
</dbReference>
<dbReference type="InterPro" id="IPR000917">
    <property type="entry name" value="Sulfatase_N"/>
</dbReference>
<proteinExistence type="predicted"/>
<keyword evidence="5" id="KW-1185">Reference proteome</keyword>
<organism evidence="4 5">
    <name type="scientific">Paenibacillus mendelii</name>
    <dbReference type="NCBI Taxonomy" id="206163"/>
    <lineage>
        <taxon>Bacteria</taxon>
        <taxon>Bacillati</taxon>
        <taxon>Bacillota</taxon>
        <taxon>Bacilli</taxon>
        <taxon>Bacillales</taxon>
        <taxon>Paenibacillaceae</taxon>
        <taxon>Paenibacillus</taxon>
    </lineage>
</organism>
<dbReference type="EMBL" id="JBHLVF010000023">
    <property type="protein sequence ID" value="MFC0392865.1"/>
    <property type="molecule type" value="Genomic_DNA"/>
</dbReference>